<dbReference type="Pfam" id="PF13196">
    <property type="entry name" value="DUF4012"/>
    <property type="match status" value="1"/>
</dbReference>
<proteinExistence type="predicted"/>
<dbReference type="PATRIC" id="fig|134601.6.peg.6176"/>
<gene>
    <name evidence="1" type="ORF">AFA91_29885</name>
</gene>
<accession>A0A0K0XDF1</accession>
<dbReference type="InterPro" id="IPR025101">
    <property type="entry name" value="DUF4012"/>
</dbReference>
<reference evidence="1 2" key="1">
    <citation type="submission" date="2015-07" db="EMBL/GenBank/DDBJ databases">
        <title>Complete genome sequence of Mycobacterium goodii X7B, a facultative thermophilic biodesulfurizing bacterium.</title>
        <authorList>
            <person name="Yu B."/>
            <person name="Li F."/>
            <person name="Xu P."/>
        </authorList>
    </citation>
    <scope>NUCLEOTIDE SEQUENCE [LARGE SCALE GENOMIC DNA]</scope>
    <source>
        <strain evidence="1 2">X7B</strain>
    </source>
</reference>
<dbReference type="Proteomes" id="UP000062255">
    <property type="component" value="Chromosome"/>
</dbReference>
<dbReference type="AlphaFoldDB" id="A0A0K0XDF1"/>
<sequence length="584" mass="61867">MALVAIAFVALAAGFAAWLGIRMVEAKSALEHARDSAQQVKDAVLQGDSEGAVQAAGRTHNQAAAAHEATHSWPWAIAASVPWLGSPLETTREISDVVLGLATDVLTPVAQVGAVMSPNDLMRDGRLDVELLRAKQPELSSIAGSAARLDVDAAAISEPAFVNAVGDARTSLQNQTAELAEMLGNTSLAAQLVPPMMGADGPRDYFMGFQTNAEARGTGGLLGGFGVLHFDNGKFTVDELGANTELDKQFTPIDLGAEYNDQYGFTNPTTDFRNSNLSSHFPYAAQIWKSMWAQQTGVDVDGVIAIDPVALSYILGAVGPVTLPDGEKINSSNVVELTESTAYQRFPDDQPARKRYLQDIANAVVKKMAQPVESPRKLLDALGKAAGERRIAVWSANPQEQGLLERTPLAHTIPGDPAPYAEVVVNNLAGNKLDYYLTREIEYVADGCSDATRLSTITVRLTNTLGQNSSLPRYVSGAMGLKQGTPVVLPDGTMVTSVRLLATQGANLVSATANGQRTPVITSTERGHPGFEIQVAIPPTKSGELQFRLSEPTAAGAARVPVQPLVDDVVPKVSVPQCSGVVDR</sequence>
<dbReference type="EMBL" id="CP012150">
    <property type="protein sequence ID" value="AKS35421.1"/>
    <property type="molecule type" value="Genomic_DNA"/>
</dbReference>
<protein>
    <submittedName>
        <fullName evidence="1">Membrane protein</fullName>
    </submittedName>
</protein>
<dbReference type="STRING" id="134601.AFA91_29885"/>
<organism evidence="1 2">
    <name type="scientific">Mycolicibacterium goodii</name>
    <name type="common">Mycobacterium goodii</name>
    <dbReference type="NCBI Taxonomy" id="134601"/>
    <lineage>
        <taxon>Bacteria</taxon>
        <taxon>Bacillati</taxon>
        <taxon>Actinomycetota</taxon>
        <taxon>Actinomycetes</taxon>
        <taxon>Mycobacteriales</taxon>
        <taxon>Mycobacteriaceae</taxon>
        <taxon>Mycolicibacterium</taxon>
    </lineage>
</organism>
<name>A0A0K0XDF1_MYCGD</name>
<evidence type="ECO:0000313" key="1">
    <source>
        <dbReference type="EMBL" id="AKS35421.1"/>
    </source>
</evidence>
<dbReference type="KEGG" id="mgo:AFA91_29885"/>
<evidence type="ECO:0000313" key="2">
    <source>
        <dbReference type="Proteomes" id="UP000062255"/>
    </source>
</evidence>